<evidence type="ECO:0000313" key="1">
    <source>
        <dbReference type="EMBL" id="CAB4139672.1"/>
    </source>
</evidence>
<proteinExistence type="predicted"/>
<gene>
    <name evidence="2" type="ORF">UFOVP1607_7</name>
    <name evidence="1" type="ORF">UFOVP352_4</name>
</gene>
<accession>A0A6J5M0I5</accession>
<sequence>MVTEFPTILYKDEGPHQRKGGTFNYIGVTNQKDCDELLRDGWFATLEEAISVKKDKPKTLLSREELEKKAVDLNIKFDGRTSDEKLKRLIDSI</sequence>
<organism evidence="1">
    <name type="scientific">uncultured Caudovirales phage</name>
    <dbReference type="NCBI Taxonomy" id="2100421"/>
    <lineage>
        <taxon>Viruses</taxon>
        <taxon>Duplodnaviria</taxon>
        <taxon>Heunggongvirae</taxon>
        <taxon>Uroviricota</taxon>
        <taxon>Caudoviricetes</taxon>
        <taxon>Peduoviridae</taxon>
        <taxon>Maltschvirus</taxon>
        <taxon>Maltschvirus maltsch</taxon>
    </lineage>
</organism>
<protein>
    <submittedName>
        <fullName evidence="1">Uncharacterized protein</fullName>
    </submittedName>
</protein>
<reference evidence="1" key="1">
    <citation type="submission" date="2020-04" db="EMBL/GenBank/DDBJ databases">
        <authorList>
            <person name="Chiriac C."/>
            <person name="Salcher M."/>
            <person name="Ghai R."/>
            <person name="Kavagutti S V."/>
        </authorList>
    </citation>
    <scope>NUCLEOTIDE SEQUENCE</scope>
</reference>
<evidence type="ECO:0000313" key="2">
    <source>
        <dbReference type="EMBL" id="CAB4218207.1"/>
    </source>
</evidence>
<dbReference type="EMBL" id="LR796365">
    <property type="protein sequence ID" value="CAB4139672.1"/>
    <property type="molecule type" value="Genomic_DNA"/>
</dbReference>
<dbReference type="EMBL" id="LR797466">
    <property type="protein sequence ID" value="CAB4218207.1"/>
    <property type="molecule type" value="Genomic_DNA"/>
</dbReference>
<name>A0A6J5M0I5_9CAUD</name>